<evidence type="ECO:0000313" key="3">
    <source>
        <dbReference type="EMBL" id="MBE1506758.1"/>
    </source>
</evidence>
<dbReference type="InterPro" id="IPR036812">
    <property type="entry name" value="NAD(P)_OxRdtase_dom_sf"/>
</dbReference>
<dbReference type="PRINTS" id="PR00069">
    <property type="entry name" value="ALDKETRDTASE"/>
</dbReference>
<dbReference type="RefSeq" id="WP_246517253.1">
    <property type="nucleotide sequence ID" value="NZ_BAAAVL010000014.1"/>
</dbReference>
<dbReference type="CDD" id="cd19103">
    <property type="entry name" value="AKR_unchar"/>
    <property type="match status" value="1"/>
</dbReference>
<dbReference type="SUPFAM" id="SSF51430">
    <property type="entry name" value="NAD(P)-linked oxidoreductase"/>
    <property type="match status" value="1"/>
</dbReference>
<accession>A0ABR9IU76</accession>
<dbReference type="InterPro" id="IPR023210">
    <property type="entry name" value="NADP_OxRdtase_dom"/>
</dbReference>
<evidence type="ECO:0000256" key="1">
    <source>
        <dbReference type="ARBA" id="ARBA00023002"/>
    </source>
</evidence>
<comment type="caution">
    <text evidence="3">The sequence shown here is derived from an EMBL/GenBank/DDBJ whole genome shotgun (WGS) entry which is preliminary data.</text>
</comment>
<dbReference type="Proteomes" id="UP000620262">
    <property type="component" value="Unassembled WGS sequence"/>
</dbReference>
<keyword evidence="1" id="KW-0560">Oxidoreductase</keyword>
<dbReference type="EMBL" id="JADBEC010000001">
    <property type="protein sequence ID" value="MBE1506758.1"/>
    <property type="molecule type" value="Genomic_DNA"/>
</dbReference>
<reference evidence="3 4" key="1">
    <citation type="submission" date="2020-10" db="EMBL/GenBank/DDBJ databases">
        <title>Sequencing the genomes of 1000 actinobacteria strains.</title>
        <authorList>
            <person name="Klenk H.-P."/>
        </authorList>
    </citation>
    <scope>NUCLEOTIDE SEQUENCE [LARGE SCALE GENOMIC DNA]</scope>
    <source>
        <strain evidence="3 4">DSM 7307</strain>
    </source>
</reference>
<evidence type="ECO:0000313" key="4">
    <source>
        <dbReference type="Proteomes" id="UP000620262"/>
    </source>
</evidence>
<organism evidence="3 4">
    <name type="scientific">Rhizobium viscosum</name>
    <name type="common">Arthrobacter viscosus</name>
    <dbReference type="NCBI Taxonomy" id="1673"/>
    <lineage>
        <taxon>Bacteria</taxon>
        <taxon>Pseudomonadati</taxon>
        <taxon>Pseudomonadota</taxon>
        <taxon>Alphaproteobacteria</taxon>
        <taxon>Hyphomicrobiales</taxon>
        <taxon>Rhizobiaceae</taxon>
        <taxon>Rhizobium/Agrobacterium group</taxon>
        <taxon>Rhizobium</taxon>
    </lineage>
</organism>
<proteinExistence type="predicted"/>
<dbReference type="PANTHER" id="PTHR43364">
    <property type="entry name" value="NADH-SPECIFIC METHYLGLYOXAL REDUCTASE-RELATED"/>
    <property type="match status" value="1"/>
</dbReference>
<gene>
    <name evidence="3" type="ORF">H4W29_003939</name>
</gene>
<dbReference type="Pfam" id="PF00248">
    <property type="entry name" value="Aldo_ket_red"/>
    <property type="match status" value="1"/>
</dbReference>
<keyword evidence="4" id="KW-1185">Reference proteome</keyword>
<dbReference type="InterPro" id="IPR050523">
    <property type="entry name" value="AKR_Detox_Biosynth"/>
</dbReference>
<sequence length="369" mass="39710">MRAGGRQGGCAPLPEDQAEIPAHRANGPAASRIIVATAPITANRPQNRNGANMTSDNLKTPTIALGTWAWGDSGETGNGYFGSPLTRAGLEEIADKAHAAGFTLWDTAIVYGMGRSETVLGEVLKRYARSDYQLSTKFNPRIAGPGDDPVGDMLEQSLTNLGTDYIDLYWIHNPADVARWTPHLIPLLKSGKVRHVGVSNHNLSEIKLADQILGEAGFRVEAVQNHYSLLYRSSEHAGILDHCRNQGISFFAYMVLEQGALTGKYSLENPLPQGSSRAKTYNGMLPQLKALTDKLTAIGQSQDAAAPDVATAWAIAKGTTPIIGVTKPRYIDGLVRASSITLTSDDIAELEALADAANVNTRGFWEQEM</sequence>
<evidence type="ECO:0000259" key="2">
    <source>
        <dbReference type="Pfam" id="PF00248"/>
    </source>
</evidence>
<dbReference type="PANTHER" id="PTHR43364:SF4">
    <property type="entry name" value="NAD(P)-LINKED OXIDOREDUCTASE SUPERFAMILY PROTEIN"/>
    <property type="match status" value="1"/>
</dbReference>
<protein>
    <submittedName>
        <fullName evidence="3">Aryl-alcohol dehydrogenase-like predicted oxidoreductase</fullName>
    </submittedName>
</protein>
<feature type="domain" description="NADP-dependent oxidoreductase" evidence="2">
    <location>
        <begin position="63"/>
        <end position="354"/>
    </location>
</feature>
<dbReference type="InterPro" id="IPR020471">
    <property type="entry name" value="AKR"/>
</dbReference>
<dbReference type="Gene3D" id="3.20.20.100">
    <property type="entry name" value="NADP-dependent oxidoreductase domain"/>
    <property type="match status" value="1"/>
</dbReference>
<name>A0ABR9IU76_RHIVS</name>